<keyword evidence="3" id="KW-1185">Reference proteome</keyword>
<protein>
    <submittedName>
        <fullName evidence="2">Uncharacterized protein</fullName>
    </submittedName>
</protein>
<evidence type="ECO:0000313" key="3">
    <source>
        <dbReference type="Proteomes" id="UP001066276"/>
    </source>
</evidence>
<comment type="caution">
    <text evidence="2">The sequence shown here is derived from an EMBL/GenBank/DDBJ whole genome shotgun (WGS) entry which is preliminary data.</text>
</comment>
<feature type="compositionally biased region" description="Low complexity" evidence="1">
    <location>
        <begin position="256"/>
        <end position="268"/>
    </location>
</feature>
<sequence length="289" mass="31392">MDGAANKEIVENVRGDGSSTKAELEEDFLRWLTEDERECLEYLLETIKALEEDLGEETTVDGARSEIISQDCPDVKQKGDSSSDVSRQTIHGKTQTASGKSDVAVDPTMQVPNEPKLNLPKSHSEGSMGETASTAQEGLNKLVNLHPGYLRKFDTIMRSGVNVQELRARFVTQHATASSLEEEAKTSEPSSPSKQALAFPGVHTSPREKALQKLGLLKRNQTNCSTTSSPEVLPNQAEVEEAGAPTTKHLHRDCQGSGSSSTTASGSSPLPSDDIHHQETFKKLRLLKL</sequence>
<feature type="region of interest" description="Disordered" evidence="1">
    <location>
        <begin position="57"/>
        <end position="133"/>
    </location>
</feature>
<proteinExistence type="predicted"/>
<dbReference type="Proteomes" id="UP001066276">
    <property type="component" value="Chromosome 9"/>
</dbReference>
<evidence type="ECO:0000313" key="2">
    <source>
        <dbReference type="EMBL" id="KAJ1111121.1"/>
    </source>
</evidence>
<feature type="region of interest" description="Disordered" evidence="1">
    <location>
        <begin position="1"/>
        <end position="20"/>
    </location>
</feature>
<accession>A0AAV7N524</accession>
<feature type="compositionally biased region" description="Polar residues" evidence="1">
    <location>
        <begin position="82"/>
        <end position="99"/>
    </location>
</feature>
<feature type="compositionally biased region" description="Polar residues" evidence="1">
    <location>
        <begin position="219"/>
        <end position="230"/>
    </location>
</feature>
<feature type="region of interest" description="Disordered" evidence="1">
    <location>
        <begin position="218"/>
        <end position="277"/>
    </location>
</feature>
<organism evidence="2 3">
    <name type="scientific">Pleurodeles waltl</name>
    <name type="common">Iberian ribbed newt</name>
    <dbReference type="NCBI Taxonomy" id="8319"/>
    <lineage>
        <taxon>Eukaryota</taxon>
        <taxon>Metazoa</taxon>
        <taxon>Chordata</taxon>
        <taxon>Craniata</taxon>
        <taxon>Vertebrata</taxon>
        <taxon>Euteleostomi</taxon>
        <taxon>Amphibia</taxon>
        <taxon>Batrachia</taxon>
        <taxon>Caudata</taxon>
        <taxon>Salamandroidea</taxon>
        <taxon>Salamandridae</taxon>
        <taxon>Pleurodelinae</taxon>
        <taxon>Pleurodeles</taxon>
    </lineage>
</organism>
<dbReference type="AlphaFoldDB" id="A0AAV7N524"/>
<evidence type="ECO:0000256" key="1">
    <source>
        <dbReference type="SAM" id="MobiDB-lite"/>
    </source>
</evidence>
<gene>
    <name evidence="2" type="ORF">NDU88_008459</name>
</gene>
<dbReference type="EMBL" id="JANPWB010000013">
    <property type="protein sequence ID" value="KAJ1111121.1"/>
    <property type="molecule type" value="Genomic_DNA"/>
</dbReference>
<reference evidence="2" key="1">
    <citation type="journal article" date="2022" name="bioRxiv">
        <title>Sequencing and chromosome-scale assembly of the giantPleurodeles waltlgenome.</title>
        <authorList>
            <person name="Brown T."/>
            <person name="Elewa A."/>
            <person name="Iarovenko S."/>
            <person name="Subramanian E."/>
            <person name="Araus A.J."/>
            <person name="Petzold A."/>
            <person name="Susuki M."/>
            <person name="Suzuki K.-i.T."/>
            <person name="Hayashi T."/>
            <person name="Toyoda A."/>
            <person name="Oliveira C."/>
            <person name="Osipova E."/>
            <person name="Leigh N.D."/>
            <person name="Simon A."/>
            <person name="Yun M.H."/>
        </authorList>
    </citation>
    <scope>NUCLEOTIDE SEQUENCE</scope>
    <source>
        <strain evidence="2">20211129_DDA</strain>
        <tissue evidence="2">Liver</tissue>
    </source>
</reference>
<feature type="region of interest" description="Disordered" evidence="1">
    <location>
        <begin position="177"/>
        <end position="206"/>
    </location>
</feature>
<name>A0AAV7N524_PLEWA</name>